<dbReference type="Pfam" id="PF09372">
    <property type="entry name" value="PRANC"/>
    <property type="match status" value="1"/>
</dbReference>
<dbReference type="SUPFAM" id="SSF48403">
    <property type="entry name" value="Ankyrin repeat"/>
    <property type="match status" value="1"/>
</dbReference>
<gene>
    <name evidence="5" type="ORF">GE061_013306</name>
</gene>
<dbReference type="SMART" id="SM00248">
    <property type="entry name" value="ANK"/>
    <property type="match status" value="4"/>
</dbReference>
<evidence type="ECO:0000256" key="3">
    <source>
        <dbReference type="PROSITE-ProRule" id="PRU00023"/>
    </source>
</evidence>
<evidence type="ECO:0000313" key="6">
    <source>
        <dbReference type="Proteomes" id="UP000466442"/>
    </source>
</evidence>
<feature type="repeat" description="ANK" evidence="3">
    <location>
        <begin position="93"/>
        <end position="127"/>
    </location>
</feature>
<evidence type="ECO:0000256" key="1">
    <source>
        <dbReference type="ARBA" id="ARBA00022737"/>
    </source>
</evidence>
<dbReference type="InterPro" id="IPR036770">
    <property type="entry name" value="Ankyrin_rpt-contain_sf"/>
</dbReference>
<dbReference type="Pfam" id="PF12796">
    <property type="entry name" value="Ank_2"/>
    <property type="match status" value="1"/>
</dbReference>
<dbReference type="PANTHER" id="PTHR24189:SF50">
    <property type="entry name" value="ANKYRIN REPEAT AND SOCS BOX PROTEIN 2"/>
    <property type="match status" value="1"/>
</dbReference>
<evidence type="ECO:0000256" key="2">
    <source>
        <dbReference type="ARBA" id="ARBA00023043"/>
    </source>
</evidence>
<dbReference type="Proteomes" id="UP000466442">
    <property type="component" value="Linkage Group LG5"/>
</dbReference>
<keyword evidence="6" id="KW-1185">Reference proteome</keyword>
<keyword evidence="2 3" id="KW-0040">ANK repeat</keyword>
<dbReference type="InterPro" id="IPR002110">
    <property type="entry name" value="Ankyrin_rpt"/>
</dbReference>
<keyword evidence="1" id="KW-0677">Repeat</keyword>
<reference evidence="5" key="1">
    <citation type="journal article" date="2021" name="Mol. Ecol. Resour.">
        <title>Apolygus lucorum genome provides insights into omnivorousness and mesophyll feeding.</title>
        <authorList>
            <person name="Liu Y."/>
            <person name="Liu H."/>
            <person name="Wang H."/>
            <person name="Huang T."/>
            <person name="Liu B."/>
            <person name="Yang B."/>
            <person name="Yin L."/>
            <person name="Li B."/>
            <person name="Zhang Y."/>
            <person name="Zhang S."/>
            <person name="Jiang F."/>
            <person name="Zhang X."/>
            <person name="Ren Y."/>
            <person name="Wang B."/>
            <person name="Wang S."/>
            <person name="Lu Y."/>
            <person name="Wu K."/>
            <person name="Fan W."/>
            <person name="Wang G."/>
        </authorList>
    </citation>
    <scope>NUCLEOTIDE SEQUENCE</scope>
    <source>
        <strain evidence="5">12Hb</strain>
    </source>
</reference>
<proteinExistence type="predicted"/>
<comment type="caution">
    <text evidence="5">The sequence shown here is derived from an EMBL/GenBank/DDBJ whole genome shotgun (WGS) entry which is preliminary data.</text>
</comment>
<protein>
    <recommendedName>
        <fullName evidence="4">PRANC domain-containing protein</fullName>
    </recommendedName>
</protein>
<dbReference type="PANTHER" id="PTHR24189">
    <property type="entry name" value="MYOTROPHIN"/>
    <property type="match status" value="1"/>
</dbReference>
<dbReference type="PROSITE" id="PS50088">
    <property type="entry name" value="ANK_REPEAT"/>
    <property type="match status" value="1"/>
</dbReference>
<dbReference type="Gene3D" id="1.25.40.20">
    <property type="entry name" value="Ankyrin repeat-containing domain"/>
    <property type="match status" value="1"/>
</dbReference>
<name>A0A8S9XMM9_APOLU</name>
<dbReference type="AlphaFoldDB" id="A0A8S9XMM9"/>
<organism evidence="5 6">
    <name type="scientific">Apolygus lucorum</name>
    <name type="common">Small green plant bug</name>
    <name type="synonym">Lygocoris lucorum</name>
    <dbReference type="NCBI Taxonomy" id="248454"/>
    <lineage>
        <taxon>Eukaryota</taxon>
        <taxon>Metazoa</taxon>
        <taxon>Ecdysozoa</taxon>
        <taxon>Arthropoda</taxon>
        <taxon>Hexapoda</taxon>
        <taxon>Insecta</taxon>
        <taxon>Pterygota</taxon>
        <taxon>Neoptera</taxon>
        <taxon>Paraneoptera</taxon>
        <taxon>Hemiptera</taxon>
        <taxon>Heteroptera</taxon>
        <taxon>Panheteroptera</taxon>
        <taxon>Cimicomorpha</taxon>
        <taxon>Miridae</taxon>
        <taxon>Mirini</taxon>
        <taxon>Apolygus</taxon>
    </lineage>
</organism>
<accession>A0A8S9XMM9</accession>
<evidence type="ECO:0000313" key="5">
    <source>
        <dbReference type="EMBL" id="KAF6210203.1"/>
    </source>
</evidence>
<dbReference type="InterPro" id="IPR050745">
    <property type="entry name" value="Multifunctional_regulatory"/>
</dbReference>
<dbReference type="InterPro" id="IPR018272">
    <property type="entry name" value="PRANC_domain"/>
</dbReference>
<sequence length="462" mass="53749">MLLEHGADPNVREPGPSAFTPIMRLLNRIPYYPQVIACLLRHGADVTLQDNSSMGLTALHMAAMCPSRGDKEGREVMREMLKYVKNVNIMDNFNFSPLLRAVMVRYASIPIIRMLLDSGADPNLMGDGEDEAESPLEVAIRNLKNEVITVLLEYETTFDSRRLFQKRSLLLNIIAMNRPYNRNELFAVRKFYHREDINVERMKTVEMFVRSRKLKRNHEFFINLVCCFYEALQGSPVECSCLSKWTSGIAVLFGEVENYVLGLRRIETVDESLLRGVLEYRLEVNEGDTYKSACSREIKKMEFAKVCDELCVLDLLKKSMYELTRLMRKNSIYHAISRKMHVYANELEFPIYSEIVKRHVRDSVARRNLLNAASYFMNEYFARRRINEAKRRKLVQGNPHDLFSSLPQYVIDNIFSCLSNADLINWIVFASETEPKCVFELKKLWKTHLEKVLTVDSWKMDS</sequence>
<feature type="domain" description="PRANC" evidence="4">
    <location>
        <begin position="317"/>
        <end position="425"/>
    </location>
</feature>
<dbReference type="OrthoDB" id="9995210at2759"/>
<evidence type="ECO:0000259" key="4">
    <source>
        <dbReference type="Pfam" id="PF09372"/>
    </source>
</evidence>
<dbReference type="EMBL" id="WIXP02000005">
    <property type="protein sequence ID" value="KAF6210203.1"/>
    <property type="molecule type" value="Genomic_DNA"/>
</dbReference>